<feature type="region of interest" description="Disordered" evidence="8">
    <location>
        <begin position="122"/>
        <end position="141"/>
    </location>
</feature>
<keyword evidence="3" id="KW-0805">Transcription regulation</keyword>
<evidence type="ECO:0000256" key="7">
    <source>
        <dbReference type="PROSITE-ProRule" id="PRU01091"/>
    </source>
</evidence>
<reference evidence="11 12" key="1">
    <citation type="submission" date="2016-10" db="EMBL/GenBank/DDBJ databases">
        <authorList>
            <person name="de Groot N.N."/>
        </authorList>
    </citation>
    <scope>NUCLEOTIDE SEQUENCE [LARGE SCALE GENOMIC DNA]</scope>
    <source>
        <strain evidence="11 12">JCM 11308</strain>
    </source>
</reference>
<dbReference type="Pfam" id="PF00486">
    <property type="entry name" value="Trans_reg_C"/>
    <property type="match status" value="1"/>
</dbReference>
<evidence type="ECO:0000256" key="4">
    <source>
        <dbReference type="ARBA" id="ARBA00023125"/>
    </source>
</evidence>
<dbReference type="InterPro" id="IPR011006">
    <property type="entry name" value="CheY-like_superfamily"/>
</dbReference>
<evidence type="ECO:0000259" key="10">
    <source>
        <dbReference type="PROSITE" id="PS51755"/>
    </source>
</evidence>
<evidence type="ECO:0000313" key="11">
    <source>
        <dbReference type="EMBL" id="SDE22002.1"/>
    </source>
</evidence>
<dbReference type="SUPFAM" id="SSF46894">
    <property type="entry name" value="C-terminal effector domain of the bipartite response regulators"/>
    <property type="match status" value="1"/>
</dbReference>
<keyword evidence="5" id="KW-0804">Transcription</keyword>
<evidence type="ECO:0000256" key="3">
    <source>
        <dbReference type="ARBA" id="ARBA00023015"/>
    </source>
</evidence>
<feature type="domain" description="OmpR/PhoB-type" evidence="10">
    <location>
        <begin position="135"/>
        <end position="235"/>
    </location>
</feature>
<dbReference type="PROSITE" id="PS50110">
    <property type="entry name" value="RESPONSE_REGULATORY"/>
    <property type="match status" value="1"/>
</dbReference>
<dbReference type="PANTHER" id="PTHR48111">
    <property type="entry name" value="REGULATOR OF RPOS"/>
    <property type="match status" value="1"/>
</dbReference>
<accession>A0A1G7B4X4</accession>
<evidence type="ECO:0000313" key="12">
    <source>
        <dbReference type="Proteomes" id="UP000199417"/>
    </source>
</evidence>
<dbReference type="Proteomes" id="UP000199417">
    <property type="component" value="Unassembled WGS sequence"/>
</dbReference>
<dbReference type="CDD" id="cd00383">
    <property type="entry name" value="trans_reg_C"/>
    <property type="match status" value="1"/>
</dbReference>
<dbReference type="GO" id="GO:0006355">
    <property type="term" value="P:regulation of DNA-templated transcription"/>
    <property type="evidence" value="ECO:0007669"/>
    <property type="project" value="InterPro"/>
</dbReference>
<feature type="DNA-binding region" description="OmpR/PhoB-type" evidence="7">
    <location>
        <begin position="135"/>
        <end position="235"/>
    </location>
</feature>
<dbReference type="PROSITE" id="PS51755">
    <property type="entry name" value="OMPR_PHOB"/>
    <property type="match status" value="1"/>
</dbReference>
<dbReference type="PANTHER" id="PTHR48111:SF21">
    <property type="entry name" value="DNA-BINDING DUAL MASTER TRANSCRIPTIONAL REGULATOR RPAA"/>
    <property type="match status" value="1"/>
</dbReference>
<dbReference type="Gene3D" id="6.10.250.690">
    <property type="match status" value="1"/>
</dbReference>
<evidence type="ECO:0000256" key="2">
    <source>
        <dbReference type="ARBA" id="ARBA00023012"/>
    </source>
</evidence>
<sequence length="237" mass="25299">MASILLIEDDPAVAEAMRLGLSRLGHHVRHLADGNTDLSAAIAETDLILLDLGLPGADGYEICRRVRAMSAVPIVILTARSDDVDTVAGLEAGADDYVVKPVTPRVLDARIKAVLRRTAVAAPAPSSAAEPPAPAPAAASGAGLDIDRRSLRVRRDGVLIALTPTEIRLLLVLSENPGQVLSRRQLLASAWDQDYLGDSRLVDAAIQRLRAKVEDDPSEPRIVETVRGFGYRFVPSP</sequence>
<keyword evidence="12" id="KW-1185">Reference proteome</keyword>
<dbReference type="InterPro" id="IPR039420">
    <property type="entry name" value="WalR-like"/>
</dbReference>
<dbReference type="STRING" id="168276.SAMN05444580_11275"/>
<evidence type="ECO:0000256" key="8">
    <source>
        <dbReference type="SAM" id="MobiDB-lite"/>
    </source>
</evidence>
<proteinExistence type="predicted"/>
<dbReference type="CDD" id="cd17574">
    <property type="entry name" value="REC_OmpR"/>
    <property type="match status" value="1"/>
</dbReference>
<feature type="domain" description="Response regulatory" evidence="9">
    <location>
        <begin position="3"/>
        <end position="115"/>
    </location>
</feature>
<dbReference type="SMART" id="SM00862">
    <property type="entry name" value="Trans_reg_C"/>
    <property type="match status" value="1"/>
</dbReference>
<evidence type="ECO:0000256" key="6">
    <source>
        <dbReference type="PROSITE-ProRule" id="PRU00169"/>
    </source>
</evidence>
<dbReference type="InterPro" id="IPR001789">
    <property type="entry name" value="Sig_transdc_resp-reg_receiver"/>
</dbReference>
<protein>
    <submittedName>
        <fullName evidence="11">DNA-binding response regulator, OmpR family, contains REC and winged-helix (WHTH) domain</fullName>
    </submittedName>
</protein>
<feature type="modified residue" description="4-aspartylphosphate" evidence="6">
    <location>
        <position position="51"/>
    </location>
</feature>
<evidence type="ECO:0000259" key="9">
    <source>
        <dbReference type="PROSITE" id="PS50110"/>
    </source>
</evidence>
<dbReference type="InterPro" id="IPR001867">
    <property type="entry name" value="OmpR/PhoB-type_DNA-bd"/>
</dbReference>
<evidence type="ECO:0000256" key="5">
    <source>
        <dbReference type="ARBA" id="ARBA00023163"/>
    </source>
</evidence>
<dbReference type="GO" id="GO:0005829">
    <property type="term" value="C:cytosol"/>
    <property type="evidence" value="ECO:0007669"/>
    <property type="project" value="TreeGrafter"/>
</dbReference>
<name>A0A1G7B4X4_9NOCA</name>
<keyword evidence="2" id="KW-0902">Two-component regulatory system</keyword>
<gene>
    <name evidence="11" type="ORF">SAMN05444580_11275</name>
</gene>
<dbReference type="Gene3D" id="1.10.10.10">
    <property type="entry name" value="Winged helix-like DNA-binding domain superfamily/Winged helix DNA-binding domain"/>
    <property type="match status" value="1"/>
</dbReference>
<dbReference type="Gene3D" id="3.40.50.2300">
    <property type="match status" value="1"/>
</dbReference>
<organism evidence="11 12">
    <name type="scientific">Rhodococcus tukisamuensis</name>
    <dbReference type="NCBI Taxonomy" id="168276"/>
    <lineage>
        <taxon>Bacteria</taxon>
        <taxon>Bacillati</taxon>
        <taxon>Actinomycetota</taxon>
        <taxon>Actinomycetes</taxon>
        <taxon>Mycobacteriales</taxon>
        <taxon>Nocardiaceae</taxon>
        <taxon>Rhodococcus</taxon>
    </lineage>
</organism>
<dbReference type="GO" id="GO:0000156">
    <property type="term" value="F:phosphorelay response regulator activity"/>
    <property type="evidence" value="ECO:0007669"/>
    <property type="project" value="TreeGrafter"/>
</dbReference>
<dbReference type="InterPro" id="IPR036388">
    <property type="entry name" value="WH-like_DNA-bd_sf"/>
</dbReference>
<dbReference type="SUPFAM" id="SSF52172">
    <property type="entry name" value="CheY-like"/>
    <property type="match status" value="1"/>
</dbReference>
<dbReference type="SMART" id="SM00448">
    <property type="entry name" value="REC"/>
    <property type="match status" value="1"/>
</dbReference>
<dbReference type="RefSeq" id="WP_072845710.1">
    <property type="nucleotide sequence ID" value="NZ_FNAB01000012.1"/>
</dbReference>
<keyword evidence="1 6" id="KW-0597">Phosphoprotein</keyword>
<dbReference type="Pfam" id="PF00072">
    <property type="entry name" value="Response_reg"/>
    <property type="match status" value="1"/>
</dbReference>
<dbReference type="FunFam" id="1.10.10.10:FF:000018">
    <property type="entry name" value="DNA-binding response regulator ResD"/>
    <property type="match status" value="1"/>
</dbReference>
<dbReference type="InterPro" id="IPR016032">
    <property type="entry name" value="Sig_transdc_resp-reg_C-effctor"/>
</dbReference>
<dbReference type="AlphaFoldDB" id="A0A1G7B4X4"/>
<evidence type="ECO:0000256" key="1">
    <source>
        <dbReference type="ARBA" id="ARBA00022553"/>
    </source>
</evidence>
<dbReference type="EMBL" id="FNAB01000012">
    <property type="protein sequence ID" value="SDE22002.1"/>
    <property type="molecule type" value="Genomic_DNA"/>
</dbReference>
<keyword evidence="4 7" id="KW-0238">DNA-binding</keyword>
<dbReference type="GO" id="GO:0032993">
    <property type="term" value="C:protein-DNA complex"/>
    <property type="evidence" value="ECO:0007669"/>
    <property type="project" value="TreeGrafter"/>
</dbReference>
<dbReference type="GO" id="GO:0000976">
    <property type="term" value="F:transcription cis-regulatory region binding"/>
    <property type="evidence" value="ECO:0007669"/>
    <property type="project" value="TreeGrafter"/>
</dbReference>